<keyword evidence="1" id="KW-1133">Transmembrane helix</keyword>
<keyword evidence="3" id="KW-1185">Reference proteome</keyword>
<keyword evidence="1" id="KW-0812">Transmembrane</keyword>
<dbReference type="AlphaFoldDB" id="A0A9W8U0G1"/>
<keyword evidence="1" id="KW-0472">Membrane</keyword>
<feature type="transmembrane region" description="Helical" evidence="1">
    <location>
        <begin position="60"/>
        <end position="79"/>
    </location>
</feature>
<accession>A0A9W8U0G1</accession>
<organism evidence="2 3">
    <name type="scientific">Lentinula detonsa</name>
    <dbReference type="NCBI Taxonomy" id="2804962"/>
    <lineage>
        <taxon>Eukaryota</taxon>
        <taxon>Fungi</taxon>
        <taxon>Dikarya</taxon>
        <taxon>Basidiomycota</taxon>
        <taxon>Agaricomycotina</taxon>
        <taxon>Agaricomycetes</taxon>
        <taxon>Agaricomycetidae</taxon>
        <taxon>Agaricales</taxon>
        <taxon>Marasmiineae</taxon>
        <taxon>Omphalotaceae</taxon>
        <taxon>Lentinula</taxon>
    </lineage>
</organism>
<reference evidence="2 3" key="1">
    <citation type="journal article" date="2023" name="Proc. Natl. Acad. Sci. U.S.A.">
        <title>A global phylogenomic analysis of the shiitake genus Lentinula.</title>
        <authorList>
            <person name="Sierra-Patev S."/>
            <person name="Min B."/>
            <person name="Naranjo-Ortiz M."/>
            <person name="Looney B."/>
            <person name="Konkel Z."/>
            <person name="Slot J.C."/>
            <person name="Sakamoto Y."/>
            <person name="Steenwyk J.L."/>
            <person name="Rokas A."/>
            <person name="Carro J."/>
            <person name="Camarero S."/>
            <person name="Ferreira P."/>
            <person name="Molpeceres G."/>
            <person name="Ruiz-Duenas F.J."/>
            <person name="Serrano A."/>
            <person name="Henrissat B."/>
            <person name="Drula E."/>
            <person name="Hughes K.W."/>
            <person name="Mata J.L."/>
            <person name="Ishikawa N.K."/>
            <person name="Vargas-Isla R."/>
            <person name="Ushijima S."/>
            <person name="Smith C.A."/>
            <person name="Donoghue J."/>
            <person name="Ahrendt S."/>
            <person name="Andreopoulos W."/>
            <person name="He G."/>
            <person name="LaButti K."/>
            <person name="Lipzen A."/>
            <person name="Ng V."/>
            <person name="Riley R."/>
            <person name="Sandor L."/>
            <person name="Barry K."/>
            <person name="Martinez A.T."/>
            <person name="Xiao Y."/>
            <person name="Gibbons J.G."/>
            <person name="Terashima K."/>
            <person name="Grigoriev I.V."/>
            <person name="Hibbett D."/>
        </authorList>
    </citation>
    <scope>NUCLEOTIDE SEQUENCE [LARGE SCALE GENOMIC DNA]</scope>
    <source>
        <strain evidence="2 3">TFB7810</strain>
    </source>
</reference>
<name>A0A9W8U0G1_9AGAR</name>
<dbReference type="PANTHER" id="PTHR37849:SF1">
    <property type="entry name" value="YALI0E11605P"/>
    <property type="match status" value="1"/>
</dbReference>
<protein>
    <submittedName>
        <fullName evidence="2">Uncharacterized protein</fullName>
    </submittedName>
</protein>
<dbReference type="EMBL" id="JANVFU010000003">
    <property type="protein sequence ID" value="KAJ3747387.1"/>
    <property type="molecule type" value="Genomic_DNA"/>
</dbReference>
<sequence length="175" mass="19153">MSIAKASSLSRCLQINVTRNALTHSHRRLLMTTSSLRNETANVGTPAVQKKPIGGFRGGIVGFLFGFSLASSFAAYQLLDEYKQASAALQASVEELKLSTQQVTTQVRRIEAVEKDLKALSDASASKEDISRVRAEMKKLYNGLNVELLDFRARVSGIQQDVHALTQKNATSVRI</sequence>
<gene>
    <name evidence="2" type="ORF">DFH05DRAFT_1392327</name>
</gene>
<evidence type="ECO:0000313" key="3">
    <source>
        <dbReference type="Proteomes" id="UP001142393"/>
    </source>
</evidence>
<comment type="caution">
    <text evidence="2">The sequence shown here is derived from an EMBL/GenBank/DDBJ whole genome shotgun (WGS) entry which is preliminary data.</text>
</comment>
<evidence type="ECO:0000313" key="2">
    <source>
        <dbReference type="EMBL" id="KAJ3747387.1"/>
    </source>
</evidence>
<dbReference type="PANTHER" id="PTHR37849">
    <property type="entry name" value="YALI0E11605P"/>
    <property type="match status" value="1"/>
</dbReference>
<proteinExistence type="predicted"/>
<evidence type="ECO:0000256" key="1">
    <source>
        <dbReference type="SAM" id="Phobius"/>
    </source>
</evidence>
<dbReference type="Proteomes" id="UP001142393">
    <property type="component" value="Unassembled WGS sequence"/>
</dbReference>